<accession>A0A8H5EUQ0</accession>
<comment type="caution">
    <text evidence="2">The sequence shown here is derived from an EMBL/GenBank/DDBJ whole genome shotgun (WGS) entry which is preliminary data.</text>
</comment>
<sequence>MDNFLVSGFEYFNGQVVAVLYHIHAANPTEGEAPAGVLKGSKTFAVNRNSALHEGAPPRRTGGQDDGGGAGGGC</sequence>
<feature type="region of interest" description="Disordered" evidence="1">
    <location>
        <begin position="49"/>
        <end position="74"/>
    </location>
</feature>
<proteinExistence type="predicted"/>
<reference evidence="2 3" key="1">
    <citation type="journal article" date="2020" name="ISME J.">
        <title>Uncovering the hidden diversity of litter-decomposition mechanisms in mushroom-forming fungi.</title>
        <authorList>
            <person name="Floudas D."/>
            <person name="Bentzer J."/>
            <person name="Ahren D."/>
            <person name="Johansson T."/>
            <person name="Persson P."/>
            <person name="Tunlid A."/>
        </authorList>
    </citation>
    <scope>NUCLEOTIDE SEQUENCE [LARGE SCALE GENOMIC DNA]</scope>
    <source>
        <strain evidence="2 3">CBS 101986</strain>
    </source>
</reference>
<protein>
    <submittedName>
        <fullName evidence="2">Uncharacterized protein</fullName>
    </submittedName>
</protein>
<evidence type="ECO:0000313" key="3">
    <source>
        <dbReference type="Proteomes" id="UP000567179"/>
    </source>
</evidence>
<evidence type="ECO:0000256" key="1">
    <source>
        <dbReference type="SAM" id="MobiDB-lite"/>
    </source>
</evidence>
<evidence type="ECO:0000313" key="2">
    <source>
        <dbReference type="EMBL" id="KAF5313017.1"/>
    </source>
</evidence>
<feature type="compositionally biased region" description="Gly residues" evidence="1">
    <location>
        <begin position="64"/>
        <end position="74"/>
    </location>
</feature>
<dbReference type="EMBL" id="JAACJJ010000056">
    <property type="protein sequence ID" value="KAF5313017.1"/>
    <property type="molecule type" value="Genomic_DNA"/>
</dbReference>
<organism evidence="2 3">
    <name type="scientific">Psilocybe cf. subviscida</name>
    <dbReference type="NCBI Taxonomy" id="2480587"/>
    <lineage>
        <taxon>Eukaryota</taxon>
        <taxon>Fungi</taxon>
        <taxon>Dikarya</taxon>
        <taxon>Basidiomycota</taxon>
        <taxon>Agaricomycotina</taxon>
        <taxon>Agaricomycetes</taxon>
        <taxon>Agaricomycetidae</taxon>
        <taxon>Agaricales</taxon>
        <taxon>Agaricineae</taxon>
        <taxon>Strophariaceae</taxon>
        <taxon>Psilocybe</taxon>
    </lineage>
</organism>
<name>A0A8H5EUQ0_9AGAR</name>
<gene>
    <name evidence="2" type="ORF">D9619_003852</name>
</gene>
<keyword evidence="3" id="KW-1185">Reference proteome</keyword>
<dbReference type="AlphaFoldDB" id="A0A8H5EUQ0"/>
<dbReference type="Proteomes" id="UP000567179">
    <property type="component" value="Unassembled WGS sequence"/>
</dbReference>